<keyword evidence="1 2" id="KW-0597">Phosphoprotein</keyword>
<dbReference type="Gene3D" id="3.40.50.2300">
    <property type="match status" value="1"/>
</dbReference>
<dbReference type="InterPro" id="IPR050595">
    <property type="entry name" value="Bact_response_regulator"/>
</dbReference>
<evidence type="ECO:0000256" key="2">
    <source>
        <dbReference type="PROSITE-ProRule" id="PRU00169"/>
    </source>
</evidence>
<feature type="domain" description="Response regulatory" evidence="3">
    <location>
        <begin position="26"/>
        <end position="140"/>
    </location>
</feature>
<keyword evidence="5" id="KW-1185">Reference proteome</keyword>
<dbReference type="Pfam" id="PF00072">
    <property type="entry name" value="Response_reg"/>
    <property type="match status" value="1"/>
</dbReference>
<feature type="modified residue" description="4-aspartylphosphate" evidence="2">
    <location>
        <position position="75"/>
    </location>
</feature>
<name>A0A2T7BKM2_9BACT</name>
<gene>
    <name evidence="4" type="ORF">DCC81_01645</name>
</gene>
<dbReference type="PANTHER" id="PTHR44591:SF3">
    <property type="entry name" value="RESPONSE REGULATORY DOMAIN-CONTAINING PROTEIN"/>
    <property type="match status" value="1"/>
</dbReference>
<dbReference type="CDD" id="cd00156">
    <property type="entry name" value="REC"/>
    <property type="match status" value="1"/>
</dbReference>
<dbReference type="AlphaFoldDB" id="A0A2T7BKM2"/>
<dbReference type="InterPro" id="IPR001789">
    <property type="entry name" value="Sig_transdc_resp-reg_receiver"/>
</dbReference>
<dbReference type="EMBL" id="QCYK01000001">
    <property type="protein sequence ID" value="PUZ28212.1"/>
    <property type="molecule type" value="Genomic_DNA"/>
</dbReference>
<sequence>MLHQKIPRQDHPYISALTDPGVKGASILIIDDEPDICRLLQLSLVRHGYNVKYVNSLTEGLRHLENQRPDILFLDINLPDGSGLEALPNIKRQCPNLPVITISAYDNGPEKQQALETGASYFLAKPFSTKNLDDLINNFKS</sequence>
<evidence type="ECO:0000313" key="5">
    <source>
        <dbReference type="Proteomes" id="UP000244450"/>
    </source>
</evidence>
<dbReference type="Proteomes" id="UP000244450">
    <property type="component" value="Unassembled WGS sequence"/>
</dbReference>
<protein>
    <submittedName>
        <fullName evidence="4">Response regulator</fullName>
    </submittedName>
</protein>
<dbReference type="SUPFAM" id="SSF52172">
    <property type="entry name" value="CheY-like"/>
    <property type="match status" value="1"/>
</dbReference>
<evidence type="ECO:0000313" key="4">
    <source>
        <dbReference type="EMBL" id="PUZ28212.1"/>
    </source>
</evidence>
<evidence type="ECO:0000256" key="1">
    <source>
        <dbReference type="ARBA" id="ARBA00022553"/>
    </source>
</evidence>
<dbReference type="PANTHER" id="PTHR44591">
    <property type="entry name" value="STRESS RESPONSE REGULATOR PROTEIN 1"/>
    <property type="match status" value="1"/>
</dbReference>
<dbReference type="PROSITE" id="PS50110">
    <property type="entry name" value="RESPONSE_REGULATORY"/>
    <property type="match status" value="1"/>
</dbReference>
<dbReference type="OrthoDB" id="9789181at2"/>
<dbReference type="InterPro" id="IPR011006">
    <property type="entry name" value="CheY-like_superfamily"/>
</dbReference>
<accession>A0A2T7BKM2</accession>
<reference evidence="4 5" key="1">
    <citation type="submission" date="2018-04" db="EMBL/GenBank/DDBJ databases">
        <title>Chitinophaga fuyangensis sp. nov., isolated from soil in a chemical factory.</title>
        <authorList>
            <person name="Chen K."/>
        </authorList>
    </citation>
    <scope>NUCLEOTIDE SEQUENCE [LARGE SCALE GENOMIC DNA]</scope>
    <source>
        <strain evidence="4 5">LY-1</strain>
    </source>
</reference>
<evidence type="ECO:0000259" key="3">
    <source>
        <dbReference type="PROSITE" id="PS50110"/>
    </source>
</evidence>
<comment type="caution">
    <text evidence="4">The sequence shown here is derived from an EMBL/GenBank/DDBJ whole genome shotgun (WGS) entry which is preliminary data.</text>
</comment>
<organism evidence="4 5">
    <name type="scientific">Chitinophaga parva</name>
    <dbReference type="NCBI Taxonomy" id="2169414"/>
    <lineage>
        <taxon>Bacteria</taxon>
        <taxon>Pseudomonadati</taxon>
        <taxon>Bacteroidota</taxon>
        <taxon>Chitinophagia</taxon>
        <taxon>Chitinophagales</taxon>
        <taxon>Chitinophagaceae</taxon>
        <taxon>Chitinophaga</taxon>
    </lineage>
</organism>
<dbReference type="GO" id="GO:0000160">
    <property type="term" value="P:phosphorelay signal transduction system"/>
    <property type="evidence" value="ECO:0007669"/>
    <property type="project" value="InterPro"/>
</dbReference>
<dbReference type="SMART" id="SM00448">
    <property type="entry name" value="REC"/>
    <property type="match status" value="1"/>
</dbReference>
<proteinExistence type="predicted"/>